<evidence type="ECO:0000313" key="4">
    <source>
        <dbReference type="EMBL" id="KAF9778206.1"/>
    </source>
</evidence>
<dbReference type="GO" id="GO:0005783">
    <property type="term" value="C:endoplasmic reticulum"/>
    <property type="evidence" value="ECO:0007669"/>
    <property type="project" value="TreeGrafter"/>
</dbReference>
<evidence type="ECO:0000256" key="1">
    <source>
        <dbReference type="ARBA" id="ARBA00006484"/>
    </source>
</evidence>
<evidence type="ECO:0000256" key="2">
    <source>
        <dbReference type="ARBA" id="ARBA00023002"/>
    </source>
</evidence>
<dbReference type="InterPro" id="IPR002347">
    <property type="entry name" value="SDR_fam"/>
</dbReference>
<comment type="caution">
    <text evidence="4">The sequence shown here is derived from an EMBL/GenBank/DDBJ whole genome shotgun (WGS) entry which is preliminary data.</text>
</comment>
<dbReference type="EMBL" id="WIUZ02000024">
    <property type="protein sequence ID" value="KAF9778206.1"/>
    <property type="molecule type" value="Genomic_DNA"/>
</dbReference>
<proteinExistence type="inferred from homology"/>
<comment type="similarity">
    <text evidence="1 3">Belongs to the short-chain dehydrogenases/reductases (SDR) family.</text>
</comment>
<reference evidence="4" key="2">
    <citation type="submission" date="2020-11" db="EMBL/GenBank/DDBJ databases">
        <authorList>
            <consortium name="DOE Joint Genome Institute"/>
            <person name="Kuo A."/>
            <person name="Miyauchi S."/>
            <person name="Kiss E."/>
            <person name="Drula E."/>
            <person name="Kohler A."/>
            <person name="Sanchez-Garcia M."/>
            <person name="Andreopoulos B."/>
            <person name="Barry K.W."/>
            <person name="Bonito G."/>
            <person name="Buee M."/>
            <person name="Carver A."/>
            <person name="Chen C."/>
            <person name="Cichocki N."/>
            <person name="Clum A."/>
            <person name="Culley D."/>
            <person name="Crous P.W."/>
            <person name="Fauchery L."/>
            <person name="Girlanda M."/>
            <person name="Hayes R."/>
            <person name="Keri Z."/>
            <person name="Labutti K."/>
            <person name="Lipzen A."/>
            <person name="Lombard V."/>
            <person name="Magnuson J."/>
            <person name="Maillard F."/>
            <person name="Morin E."/>
            <person name="Murat C."/>
            <person name="Nolan M."/>
            <person name="Ohm R."/>
            <person name="Pangilinan J."/>
            <person name="Pereira M."/>
            <person name="Perotto S."/>
            <person name="Peter M."/>
            <person name="Riley R."/>
            <person name="Sitrit Y."/>
            <person name="Stielow B."/>
            <person name="Szollosi G."/>
            <person name="Zifcakova L."/>
            <person name="Stursova M."/>
            <person name="Spatafora J.W."/>
            <person name="Tedersoo L."/>
            <person name="Vaario L.-M."/>
            <person name="Yamada A."/>
            <person name="Yan M."/>
            <person name="Wang P."/>
            <person name="Xu J."/>
            <person name="Bruns T."/>
            <person name="Baldrian P."/>
            <person name="Vilgalys R."/>
            <person name="Henrissat B."/>
            <person name="Grigoriev I.V."/>
            <person name="Hibbett D."/>
            <person name="Nagy L.G."/>
            <person name="Martin F.M."/>
        </authorList>
    </citation>
    <scope>NUCLEOTIDE SEQUENCE</scope>
    <source>
        <strain evidence="4">UH-Tt-Lm1</strain>
    </source>
</reference>
<gene>
    <name evidence="4" type="ORF">BJ322DRAFT_1014871</name>
</gene>
<accession>A0A9P6L1A3</accession>
<dbReference type="AlphaFoldDB" id="A0A9P6L1A3"/>
<keyword evidence="2" id="KW-0560">Oxidoreductase</keyword>
<dbReference type="CDD" id="cd05374">
    <property type="entry name" value="17beta-HSD-like_SDR_c"/>
    <property type="match status" value="1"/>
</dbReference>
<evidence type="ECO:0000313" key="5">
    <source>
        <dbReference type="Proteomes" id="UP000736335"/>
    </source>
</evidence>
<organism evidence="4 5">
    <name type="scientific">Thelephora terrestris</name>
    <dbReference type="NCBI Taxonomy" id="56493"/>
    <lineage>
        <taxon>Eukaryota</taxon>
        <taxon>Fungi</taxon>
        <taxon>Dikarya</taxon>
        <taxon>Basidiomycota</taxon>
        <taxon>Agaricomycotina</taxon>
        <taxon>Agaricomycetes</taxon>
        <taxon>Thelephorales</taxon>
        <taxon>Thelephoraceae</taxon>
        <taxon>Thelephora</taxon>
    </lineage>
</organism>
<name>A0A9P6L1A3_9AGAM</name>
<evidence type="ECO:0008006" key="6">
    <source>
        <dbReference type="Google" id="ProtNLM"/>
    </source>
</evidence>
<dbReference type="Proteomes" id="UP000736335">
    <property type="component" value="Unassembled WGS sequence"/>
</dbReference>
<dbReference type="PRINTS" id="PR00081">
    <property type="entry name" value="GDHRDH"/>
</dbReference>
<sequence length="287" mass="31047">MSAGNDIASKVVLVTGCSQGGIGFALCEEFAAAGCKVYATARRESAMDGFSHERIEKVVLDVTDEENRKSVINKVLREFGRIDVLVNNAGGNQTHLRVGPILDVDLDAARKAFETNCFAPMRLAQLAIPYMAEQGGGMVVNVGSVAGNMPSPWNGAYSATKGAFHLMSDALALECSYLNKNIHVMLIAPGAVESNIASNASGYNLPPDSMFTNFTQIIQKRIAASQGKHSMKAEDFSRRVVSKVLGANPPDYMTLGGLSVWFAVVQWFPRFLFRWVVGKVLNKPNQP</sequence>
<reference evidence="4" key="1">
    <citation type="journal article" date="2020" name="Nat. Commun.">
        <title>Large-scale genome sequencing of mycorrhizal fungi provides insights into the early evolution of symbiotic traits.</title>
        <authorList>
            <person name="Miyauchi S."/>
            <person name="Kiss E."/>
            <person name="Kuo A."/>
            <person name="Drula E."/>
            <person name="Kohler A."/>
            <person name="Sanchez-Garcia M."/>
            <person name="Morin E."/>
            <person name="Andreopoulos B."/>
            <person name="Barry K.W."/>
            <person name="Bonito G."/>
            <person name="Buee M."/>
            <person name="Carver A."/>
            <person name="Chen C."/>
            <person name="Cichocki N."/>
            <person name="Clum A."/>
            <person name="Culley D."/>
            <person name="Crous P.W."/>
            <person name="Fauchery L."/>
            <person name="Girlanda M."/>
            <person name="Hayes R.D."/>
            <person name="Keri Z."/>
            <person name="LaButti K."/>
            <person name="Lipzen A."/>
            <person name="Lombard V."/>
            <person name="Magnuson J."/>
            <person name="Maillard F."/>
            <person name="Murat C."/>
            <person name="Nolan M."/>
            <person name="Ohm R.A."/>
            <person name="Pangilinan J."/>
            <person name="Pereira M.F."/>
            <person name="Perotto S."/>
            <person name="Peter M."/>
            <person name="Pfister S."/>
            <person name="Riley R."/>
            <person name="Sitrit Y."/>
            <person name="Stielow J.B."/>
            <person name="Szollosi G."/>
            <person name="Zifcakova L."/>
            <person name="Stursova M."/>
            <person name="Spatafora J.W."/>
            <person name="Tedersoo L."/>
            <person name="Vaario L.M."/>
            <person name="Yamada A."/>
            <person name="Yan M."/>
            <person name="Wang P."/>
            <person name="Xu J."/>
            <person name="Bruns T."/>
            <person name="Baldrian P."/>
            <person name="Vilgalys R."/>
            <person name="Dunand C."/>
            <person name="Henrissat B."/>
            <person name="Grigoriev I.V."/>
            <person name="Hibbett D."/>
            <person name="Nagy L.G."/>
            <person name="Martin F.M."/>
        </authorList>
    </citation>
    <scope>NUCLEOTIDE SEQUENCE</scope>
    <source>
        <strain evidence="4">UH-Tt-Lm1</strain>
    </source>
</reference>
<evidence type="ECO:0000256" key="3">
    <source>
        <dbReference type="RuleBase" id="RU000363"/>
    </source>
</evidence>
<keyword evidence="5" id="KW-1185">Reference proteome</keyword>
<protein>
    <recommendedName>
        <fullName evidence="6">Oxidoreductase</fullName>
    </recommendedName>
</protein>
<dbReference type="PANTHER" id="PTHR44169:SF6">
    <property type="entry name" value="NADPH-DEPENDENT 1-ACYLDIHYDROXYACETONE PHOSPHATE REDUCTASE"/>
    <property type="match status" value="1"/>
</dbReference>
<dbReference type="InterPro" id="IPR036291">
    <property type="entry name" value="NAD(P)-bd_dom_sf"/>
</dbReference>
<dbReference type="Gene3D" id="3.40.50.720">
    <property type="entry name" value="NAD(P)-binding Rossmann-like Domain"/>
    <property type="match status" value="1"/>
</dbReference>
<dbReference type="SUPFAM" id="SSF51735">
    <property type="entry name" value="NAD(P)-binding Rossmann-fold domains"/>
    <property type="match status" value="1"/>
</dbReference>
<dbReference type="PANTHER" id="PTHR44169">
    <property type="entry name" value="NADPH-DEPENDENT 1-ACYLDIHYDROXYACETONE PHOSPHATE REDUCTASE"/>
    <property type="match status" value="1"/>
</dbReference>
<dbReference type="GO" id="GO:0016491">
    <property type="term" value="F:oxidoreductase activity"/>
    <property type="evidence" value="ECO:0007669"/>
    <property type="project" value="UniProtKB-KW"/>
</dbReference>
<dbReference type="Pfam" id="PF00106">
    <property type="entry name" value="adh_short"/>
    <property type="match status" value="1"/>
</dbReference>
<dbReference type="PRINTS" id="PR00080">
    <property type="entry name" value="SDRFAMILY"/>
</dbReference>
<dbReference type="OrthoDB" id="2102561at2759"/>